<evidence type="ECO:0000313" key="1">
    <source>
        <dbReference type="EMBL" id="WOB06890.1"/>
    </source>
</evidence>
<accession>A0ABZ0CPJ4</accession>
<organism evidence="1 2">
    <name type="scientific">Piscinibacter gummiphilus</name>
    <dbReference type="NCBI Taxonomy" id="946333"/>
    <lineage>
        <taxon>Bacteria</taxon>
        <taxon>Pseudomonadati</taxon>
        <taxon>Pseudomonadota</taxon>
        <taxon>Betaproteobacteria</taxon>
        <taxon>Burkholderiales</taxon>
        <taxon>Sphaerotilaceae</taxon>
        <taxon>Piscinibacter</taxon>
    </lineage>
</organism>
<keyword evidence="2" id="KW-1185">Reference proteome</keyword>
<evidence type="ECO:0000313" key="2">
    <source>
        <dbReference type="Proteomes" id="UP001303946"/>
    </source>
</evidence>
<sequence length="161" mass="17688">MTTEDFLRVLLAIDFPEKYWSLCDRYSSSPTTTYNGQKAEVLSAFESLGVKPRYDGRDRSYAIETEKIGEVEWGALFAKQRHGQELMISGVGPNGRVGSNFASLAYDAKRLSDPGFSRSPFSGPPPYPRPQVADSAALAGLVREFVALVHEIKAALRARAA</sequence>
<protein>
    <submittedName>
        <fullName evidence="1">Uncharacterized protein</fullName>
    </submittedName>
</protein>
<gene>
    <name evidence="1" type="ORF">RXV79_18430</name>
</gene>
<dbReference type="Proteomes" id="UP001303946">
    <property type="component" value="Chromosome"/>
</dbReference>
<proteinExistence type="predicted"/>
<dbReference type="RefSeq" id="WP_316699535.1">
    <property type="nucleotide sequence ID" value="NZ_CP136336.1"/>
</dbReference>
<reference evidence="1 2" key="1">
    <citation type="submission" date="2023-10" db="EMBL/GenBank/DDBJ databases">
        <title>Bacteria for the degradation of biodegradable plastic PBAT(Polybutylene adipate terephthalate).</title>
        <authorList>
            <person name="Weon H.-Y."/>
            <person name="Yeon J."/>
        </authorList>
    </citation>
    <scope>NUCLEOTIDE SEQUENCE [LARGE SCALE GENOMIC DNA]</scope>
    <source>
        <strain evidence="1 2">SBD 7-3</strain>
    </source>
</reference>
<dbReference type="EMBL" id="CP136336">
    <property type="protein sequence ID" value="WOB06890.1"/>
    <property type="molecule type" value="Genomic_DNA"/>
</dbReference>
<name>A0ABZ0CPJ4_9BURK</name>